<sequence length="149" mass="14927">MISAIFRTIFGAVFGVICALVLSPALAAFQTEGSSAPAIVMLIIVAGVAALGFFAPTIRRALGRGFLLLGISFFALPVSTLLLSGRAASEVVSASAQGDQAAAAIGAGLGAALMTGAGTFFGVIFGIIFTILGLVLALGGRREVIVVQK</sequence>
<keyword evidence="1" id="KW-1133">Transmembrane helix</keyword>
<dbReference type="OrthoDB" id="7780927at2"/>
<keyword evidence="3" id="KW-1185">Reference proteome</keyword>
<evidence type="ECO:0000313" key="2">
    <source>
        <dbReference type="EMBL" id="SEM53749.1"/>
    </source>
</evidence>
<dbReference type="STRING" id="933059.SAMN04488103_101413"/>
<gene>
    <name evidence="2" type="ORF">SAMN04488103_101413</name>
</gene>
<accession>A0A1H7Z8E8</accession>
<dbReference type="Proteomes" id="UP000198761">
    <property type="component" value="Unassembled WGS sequence"/>
</dbReference>
<feature type="transmembrane region" description="Helical" evidence="1">
    <location>
        <begin position="119"/>
        <end position="139"/>
    </location>
</feature>
<evidence type="ECO:0000256" key="1">
    <source>
        <dbReference type="SAM" id="Phobius"/>
    </source>
</evidence>
<name>A0A1H7Z8E8_9RHOB</name>
<protein>
    <submittedName>
        <fullName evidence="2">Uncharacterized protein</fullName>
    </submittedName>
</protein>
<proteinExistence type="predicted"/>
<organism evidence="2 3">
    <name type="scientific">Gemmobacter aquatilis</name>
    <dbReference type="NCBI Taxonomy" id="933059"/>
    <lineage>
        <taxon>Bacteria</taxon>
        <taxon>Pseudomonadati</taxon>
        <taxon>Pseudomonadota</taxon>
        <taxon>Alphaproteobacteria</taxon>
        <taxon>Rhodobacterales</taxon>
        <taxon>Paracoccaceae</taxon>
        <taxon>Gemmobacter</taxon>
    </lineage>
</organism>
<evidence type="ECO:0000313" key="3">
    <source>
        <dbReference type="Proteomes" id="UP000198761"/>
    </source>
</evidence>
<keyword evidence="1" id="KW-0812">Transmembrane</keyword>
<feature type="transmembrane region" description="Helical" evidence="1">
    <location>
        <begin position="66"/>
        <end position="85"/>
    </location>
</feature>
<feature type="transmembrane region" description="Helical" evidence="1">
    <location>
        <begin position="37"/>
        <end position="54"/>
    </location>
</feature>
<keyword evidence="1" id="KW-0472">Membrane</keyword>
<dbReference type="EMBL" id="FOCE01000001">
    <property type="protein sequence ID" value="SEM53749.1"/>
    <property type="molecule type" value="Genomic_DNA"/>
</dbReference>
<dbReference type="AlphaFoldDB" id="A0A1H7Z8E8"/>
<dbReference type="RefSeq" id="WP_139201508.1">
    <property type="nucleotide sequence ID" value="NZ_FOCE01000001.1"/>
</dbReference>
<reference evidence="2 3" key="1">
    <citation type="submission" date="2016-10" db="EMBL/GenBank/DDBJ databases">
        <authorList>
            <person name="de Groot N.N."/>
        </authorList>
    </citation>
    <scope>NUCLEOTIDE SEQUENCE [LARGE SCALE GENOMIC DNA]</scope>
    <source>
        <strain evidence="2 3">DSM 3857</strain>
    </source>
</reference>